<dbReference type="InterPro" id="IPR002347">
    <property type="entry name" value="SDR_fam"/>
</dbReference>
<gene>
    <name evidence="6" type="ORF">PF001_g28003</name>
    <name evidence="5" type="ORF">PF005_g16789</name>
    <name evidence="4" type="ORF">PF007_g18902</name>
</gene>
<dbReference type="PANTHER" id="PTHR43157">
    <property type="entry name" value="PHOSPHATIDYLINOSITOL-GLYCAN BIOSYNTHESIS CLASS F PROTEIN-RELATED"/>
    <property type="match status" value="1"/>
</dbReference>
<dbReference type="PRINTS" id="PR00080">
    <property type="entry name" value="SDRFAMILY"/>
</dbReference>
<comment type="caution">
    <text evidence="4">The sequence shown here is derived from an EMBL/GenBank/DDBJ whole genome shotgun (WGS) entry which is preliminary data.</text>
</comment>
<evidence type="ECO:0000313" key="4">
    <source>
        <dbReference type="EMBL" id="KAE9091378.1"/>
    </source>
</evidence>
<dbReference type="EMBL" id="QXGE01004014">
    <property type="protein sequence ID" value="KAE9272306.1"/>
    <property type="molecule type" value="Genomic_DNA"/>
</dbReference>
<accession>A0A6A3RCB3</accession>
<dbReference type="NCBIfam" id="NF004846">
    <property type="entry name" value="PRK06197.1"/>
    <property type="match status" value="1"/>
</dbReference>
<keyword evidence="1" id="KW-0560">Oxidoreductase</keyword>
<dbReference type="AlphaFoldDB" id="A0A6A3RCB3"/>
<dbReference type="SUPFAM" id="SSF51735">
    <property type="entry name" value="NAD(P)-binding Rossmann-fold domains"/>
    <property type="match status" value="1"/>
</dbReference>
<evidence type="ECO:0000313" key="8">
    <source>
        <dbReference type="Proteomes" id="UP000437068"/>
    </source>
</evidence>
<evidence type="ECO:0008006" key="10">
    <source>
        <dbReference type="Google" id="ProtNLM"/>
    </source>
</evidence>
<sequence length="424" mass="45721">MGTLPTLYATTGADVESGTTEPAGCGRSGAHPSASRPLRSRTMRLRRRTCGTRANDWPTSSSTCSDAVTYATNHLLVHSSTCTEKIATTMGNRSSSANDNRPPVPDNWNASGIPTQKGRTVIVTGANSGIGFETALELARNGADVVLACRNEGRGKEAEQKLREALNSTADAGSVEFKMLDVSDLGSVNKFADEFKATHDRLDLLINNAGVMAVPYAKTVDGYERQFATNHLGHFVLTAQLFPLLRQSAPSRVVNVSSLAHLSAKLEPFTTGPRIMRSDDKGYSASEVYAESKLCNLLFTFELTRRLKAQNVSGVTSVVAHPGFTATNLMGPPSSEGGWLSRLLWRVGGLLPVLQDAPTGALPTLYAATALDVESDDYYGPDNYFEIWGPPKRVQAKATAHDKVAAQNLWEESERLAKVKFDVQ</sequence>
<proteinExistence type="inferred from homology"/>
<dbReference type="Proteomes" id="UP000441208">
    <property type="component" value="Unassembled WGS sequence"/>
</dbReference>
<organism evidence="4 9">
    <name type="scientific">Phytophthora fragariae</name>
    <dbReference type="NCBI Taxonomy" id="53985"/>
    <lineage>
        <taxon>Eukaryota</taxon>
        <taxon>Sar</taxon>
        <taxon>Stramenopiles</taxon>
        <taxon>Oomycota</taxon>
        <taxon>Peronosporomycetes</taxon>
        <taxon>Peronosporales</taxon>
        <taxon>Peronosporaceae</taxon>
        <taxon>Phytophthora</taxon>
    </lineage>
</organism>
<dbReference type="CDD" id="cd05327">
    <property type="entry name" value="retinol-DH_like_SDR_c_like"/>
    <property type="match status" value="1"/>
</dbReference>
<dbReference type="InterPro" id="IPR036291">
    <property type="entry name" value="NAD(P)-bd_dom_sf"/>
</dbReference>
<keyword evidence="7" id="KW-1185">Reference proteome</keyword>
<feature type="compositionally biased region" description="Polar residues" evidence="3">
    <location>
        <begin position="90"/>
        <end position="99"/>
    </location>
</feature>
<reference evidence="7 8" key="1">
    <citation type="submission" date="2018-08" db="EMBL/GenBank/DDBJ databases">
        <title>Genomic investigation of the strawberry pathogen Phytophthora fragariae indicates pathogenicity is determined by transcriptional variation in three key races.</title>
        <authorList>
            <person name="Adams T.M."/>
            <person name="Armitage A.D."/>
            <person name="Sobczyk M.K."/>
            <person name="Bates H.J."/>
            <person name="Dunwell J.M."/>
            <person name="Nellist C.F."/>
            <person name="Harrison R.J."/>
        </authorList>
    </citation>
    <scope>NUCLEOTIDE SEQUENCE [LARGE SCALE GENOMIC DNA]</scope>
    <source>
        <strain evidence="6 8">A4</strain>
        <strain evidence="5 7">NOV-27</strain>
        <strain evidence="4 9">NOV-71</strain>
    </source>
</reference>
<evidence type="ECO:0000313" key="6">
    <source>
        <dbReference type="EMBL" id="KAE9272306.1"/>
    </source>
</evidence>
<evidence type="ECO:0000313" key="5">
    <source>
        <dbReference type="EMBL" id="KAE9196651.1"/>
    </source>
</evidence>
<dbReference type="EMBL" id="QXFZ01001388">
    <property type="protein sequence ID" value="KAE9091378.1"/>
    <property type="molecule type" value="Genomic_DNA"/>
</dbReference>
<dbReference type="GO" id="GO:0016491">
    <property type="term" value="F:oxidoreductase activity"/>
    <property type="evidence" value="ECO:0007669"/>
    <property type="project" value="UniProtKB-KW"/>
</dbReference>
<dbReference type="PRINTS" id="PR00081">
    <property type="entry name" value="GDHRDH"/>
</dbReference>
<dbReference type="PANTHER" id="PTHR43157:SF31">
    <property type="entry name" value="PHOSPHATIDYLINOSITOL-GLYCAN BIOSYNTHESIS CLASS F PROTEIN"/>
    <property type="match status" value="1"/>
</dbReference>
<evidence type="ECO:0000256" key="2">
    <source>
        <dbReference type="RuleBase" id="RU000363"/>
    </source>
</evidence>
<feature type="region of interest" description="Disordered" evidence="3">
    <location>
        <begin position="90"/>
        <end position="113"/>
    </location>
</feature>
<name>A0A6A3RCB3_9STRA</name>
<dbReference type="Gene3D" id="3.40.50.720">
    <property type="entry name" value="NAD(P)-binding Rossmann-like Domain"/>
    <property type="match status" value="1"/>
</dbReference>
<evidence type="ECO:0000313" key="9">
    <source>
        <dbReference type="Proteomes" id="UP000441208"/>
    </source>
</evidence>
<dbReference type="OrthoDB" id="60138at2759"/>
<feature type="region of interest" description="Disordered" evidence="3">
    <location>
        <begin position="1"/>
        <end position="42"/>
    </location>
</feature>
<dbReference type="EMBL" id="QXGB01001120">
    <property type="protein sequence ID" value="KAE9196651.1"/>
    <property type="molecule type" value="Genomic_DNA"/>
</dbReference>
<protein>
    <recommendedName>
        <fullName evidence="10">Short-chain dehydrogenase TIC 32</fullName>
    </recommendedName>
</protein>
<dbReference type="Pfam" id="PF00106">
    <property type="entry name" value="adh_short"/>
    <property type="match status" value="1"/>
</dbReference>
<dbReference type="Proteomes" id="UP000433483">
    <property type="component" value="Unassembled WGS sequence"/>
</dbReference>
<dbReference type="Proteomes" id="UP000437068">
    <property type="component" value="Unassembled WGS sequence"/>
</dbReference>
<evidence type="ECO:0000256" key="3">
    <source>
        <dbReference type="SAM" id="MobiDB-lite"/>
    </source>
</evidence>
<evidence type="ECO:0000313" key="7">
    <source>
        <dbReference type="Proteomes" id="UP000433483"/>
    </source>
</evidence>
<comment type="similarity">
    <text evidence="2">Belongs to the short-chain dehydrogenases/reductases (SDR) family.</text>
</comment>
<evidence type="ECO:0000256" key="1">
    <source>
        <dbReference type="ARBA" id="ARBA00023002"/>
    </source>
</evidence>